<comment type="caution">
    <text evidence="2">The sequence shown here is derived from an EMBL/GenBank/DDBJ whole genome shotgun (WGS) entry which is preliminary data.</text>
</comment>
<protein>
    <submittedName>
        <fullName evidence="2">Uncharacterized protein</fullName>
    </submittedName>
</protein>
<gene>
    <name evidence="2" type="ORF">CYJ32_07755</name>
</gene>
<evidence type="ECO:0000256" key="1">
    <source>
        <dbReference type="SAM" id="Phobius"/>
    </source>
</evidence>
<organism evidence="2 3">
    <name type="scientific">Alloscardovia omnicolens</name>
    <dbReference type="NCBI Taxonomy" id="419015"/>
    <lineage>
        <taxon>Bacteria</taxon>
        <taxon>Bacillati</taxon>
        <taxon>Actinomycetota</taxon>
        <taxon>Actinomycetes</taxon>
        <taxon>Bifidobacteriales</taxon>
        <taxon>Bifidobacteriaceae</taxon>
        <taxon>Alloscardovia</taxon>
    </lineage>
</organism>
<keyword evidence="1" id="KW-0812">Transmembrane</keyword>
<keyword evidence="1" id="KW-1133">Transmembrane helix</keyword>
<feature type="transmembrane region" description="Helical" evidence="1">
    <location>
        <begin position="6"/>
        <end position="24"/>
    </location>
</feature>
<evidence type="ECO:0000313" key="3">
    <source>
        <dbReference type="Proteomes" id="UP000242263"/>
    </source>
</evidence>
<dbReference type="Proteomes" id="UP000242263">
    <property type="component" value="Unassembled WGS sequence"/>
</dbReference>
<proteinExistence type="predicted"/>
<name>A0A2I1M1F6_9BIFI</name>
<feature type="transmembrane region" description="Helical" evidence="1">
    <location>
        <begin position="29"/>
        <end position="47"/>
    </location>
</feature>
<evidence type="ECO:0000313" key="2">
    <source>
        <dbReference type="EMBL" id="PKZ13968.1"/>
    </source>
</evidence>
<sequence>MFLPFLILFLPIDSFLIPFIDGFMNGLCFWWLVVAIISALTILWIYYGSNMVLFAWLYGGFALLGSAAGTALRRFIRPRKQKK</sequence>
<dbReference type="EMBL" id="PKGU01000008">
    <property type="protein sequence ID" value="PKZ13968.1"/>
    <property type="molecule type" value="Genomic_DNA"/>
</dbReference>
<accession>A0A2I1M1F6</accession>
<dbReference type="AlphaFoldDB" id="A0A2I1M1F6"/>
<feature type="transmembrane region" description="Helical" evidence="1">
    <location>
        <begin position="53"/>
        <end position="76"/>
    </location>
</feature>
<keyword evidence="1" id="KW-0472">Membrane</keyword>
<reference evidence="2 3" key="1">
    <citation type="submission" date="2017-12" db="EMBL/GenBank/DDBJ databases">
        <title>Phylogenetic diversity of female urinary microbiome.</title>
        <authorList>
            <person name="Thomas-White K."/>
            <person name="Wolfe A.J."/>
        </authorList>
    </citation>
    <scope>NUCLEOTIDE SEQUENCE [LARGE SCALE GENOMIC DNA]</scope>
    <source>
        <strain evidence="2 3">UMB0064</strain>
    </source>
</reference>